<dbReference type="EMBL" id="NIDE01000014">
    <property type="protein sequence ID" value="OWK38331.1"/>
    <property type="molecule type" value="Genomic_DNA"/>
</dbReference>
<keyword evidence="1" id="KW-0030">Aminoacyl-tRNA synthetase</keyword>
<dbReference type="Proteomes" id="UP000214646">
    <property type="component" value="Unassembled WGS sequence"/>
</dbReference>
<accession>A0A225D9U6</accession>
<dbReference type="GO" id="GO:0004812">
    <property type="term" value="F:aminoacyl-tRNA ligase activity"/>
    <property type="evidence" value="ECO:0007669"/>
    <property type="project" value="UniProtKB-KW"/>
</dbReference>
<dbReference type="AlphaFoldDB" id="A0A225D9U6"/>
<sequence>MEQEAGKVALRDESIADIKKWDVGSFPVDEVVARFKEEVDAKRVRSISNATANVEGNGVKYGE</sequence>
<gene>
    <name evidence="1" type="ORF">FRUB_07451</name>
</gene>
<reference evidence="2" key="1">
    <citation type="submission" date="2017-06" db="EMBL/GenBank/DDBJ databases">
        <title>Genome analysis of Fimbriiglobus ruber SP5, the first member of the order Planctomycetales with confirmed chitinolytic capability.</title>
        <authorList>
            <person name="Ravin N.V."/>
            <person name="Rakitin A.L."/>
            <person name="Ivanova A.A."/>
            <person name="Beletsky A.V."/>
            <person name="Kulichevskaya I.S."/>
            <person name="Mardanov A.V."/>
            <person name="Dedysh S.N."/>
        </authorList>
    </citation>
    <scope>NUCLEOTIDE SEQUENCE [LARGE SCALE GENOMIC DNA]</scope>
    <source>
        <strain evidence="2">SP5</strain>
    </source>
</reference>
<keyword evidence="1" id="KW-0436">Ligase</keyword>
<keyword evidence="2" id="KW-1185">Reference proteome</keyword>
<protein>
    <submittedName>
        <fullName evidence="1">Threonyl-tRNA synthetase</fullName>
    </submittedName>
</protein>
<evidence type="ECO:0000313" key="2">
    <source>
        <dbReference type="Proteomes" id="UP000214646"/>
    </source>
</evidence>
<name>A0A225D9U6_9BACT</name>
<evidence type="ECO:0000313" key="1">
    <source>
        <dbReference type="EMBL" id="OWK38331.1"/>
    </source>
</evidence>
<organism evidence="1 2">
    <name type="scientific">Fimbriiglobus ruber</name>
    <dbReference type="NCBI Taxonomy" id="1908690"/>
    <lineage>
        <taxon>Bacteria</taxon>
        <taxon>Pseudomonadati</taxon>
        <taxon>Planctomycetota</taxon>
        <taxon>Planctomycetia</taxon>
        <taxon>Gemmatales</taxon>
        <taxon>Gemmataceae</taxon>
        <taxon>Fimbriiglobus</taxon>
    </lineage>
</organism>
<comment type="caution">
    <text evidence="1">The sequence shown here is derived from an EMBL/GenBank/DDBJ whole genome shotgun (WGS) entry which is preliminary data.</text>
</comment>
<proteinExistence type="predicted"/>